<dbReference type="PANTHER" id="PTHR10537:SF3">
    <property type="entry name" value="DNA PRIMASE LARGE SUBUNIT"/>
    <property type="match status" value="1"/>
</dbReference>
<keyword evidence="4" id="KW-0639">Primosome</keyword>
<dbReference type="Gene3D" id="1.20.930.80">
    <property type="match status" value="1"/>
</dbReference>
<evidence type="ECO:0000256" key="1">
    <source>
        <dbReference type="ARBA" id="ARBA00001966"/>
    </source>
</evidence>
<dbReference type="GO" id="GO:0003677">
    <property type="term" value="F:DNA binding"/>
    <property type="evidence" value="ECO:0007669"/>
    <property type="project" value="UniProtKB-KW"/>
</dbReference>
<evidence type="ECO:0000256" key="5">
    <source>
        <dbReference type="ARBA" id="ARBA00022705"/>
    </source>
</evidence>
<evidence type="ECO:0000256" key="2">
    <source>
        <dbReference type="ARBA" id="ARBA00010564"/>
    </source>
</evidence>
<accession>A0A4Q2D8E3</accession>
<keyword evidence="8" id="KW-0411">Iron-sulfur</keyword>
<keyword evidence="7" id="KW-0408">Iron</keyword>
<comment type="caution">
    <text evidence="11">The sequence shown here is derived from an EMBL/GenBank/DDBJ whole genome shotgun (WGS) entry which is preliminary data.</text>
</comment>
<proteinExistence type="inferred from homology"/>
<evidence type="ECO:0000256" key="3">
    <source>
        <dbReference type="ARBA" id="ARBA00022485"/>
    </source>
</evidence>
<dbReference type="Pfam" id="PF04104">
    <property type="entry name" value="DNA_primase_lrg"/>
    <property type="match status" value="1"/>
</dbReference>
<protein>
    <recommendedName>
        <fullName evidence="10">DNA primase large subunit C-terminal domain-containing protein</fullName>
    </recommendedName>
</protein>
<sequence>MFKTGDRKLIHEDSAFQHASSSSHLQYPHRLNFYDKPPVFDVTIEEFETCALDRLRVLAEIESSAARNRTWEESTTAVRTQCEKHLLLRPNSSKYDDVDGQRRKDHLSHFVLRLAFCRSEDLRRRFVKAETTLFKIRYEDDAHADREAFLNSRDFNCLPVNAEEKATYDTELYSVYNIGPKKEAERRAAFEKEKYLKVKWSRVPDLVEKRRVFLKRGWAYVPSQEQSSIIFQEFETQLDKVLEMTARLLPRLDEDARLVPILSNLSQGFIAGSSSDWMNENGEANGDELKAEMIDDLSKIHFPMCMKTLHDRLQRDNHLKHFGRLQYGLFLKASPYSVFLETPLTMP</sequence>
<dbReference type="GO" id="GO:0006270">
    <property type="term" value="P:DNA replication initiation"/>
    <property type="evidence" value="ECO:0007669"/>
    <property type="project" value="TreeGrafter"/>
</dbReference>
<gene>
    <name evidence="11" type="ORF">EST38_g11130</name>
</gene>
<evidence type="ECO:0000256" key="6">
    <source>
        <dbReference type="ARBA" id="ARBA00022723"/>
    </source>
</evidence>
<evidence type="ECO:0000256" key="4">
    <source>
        <dbReference type="ARBA" id="ARBA00022515"/>
    </source>
</evidence>
<dbReference type="GO" id="GO:0051539">
    <property type="term" value="F:4 iron, 4 sulfur cluster binding"/>
    <property type="evidence" value="ECO:0007669"/>
    <property type="project" value="UniProtKB-KW"/>
</dbReference>
<keyword evidence="3" id="KW-0004">4Fe-4S</keyword>
<evidence type="ECO:0000256" key="9">
    <source>
        <dbReference type="ARBA" id="ARBA00023125"/>
    </source>
</evidence>
<dbReference type="CDD" id="cd07322">
    <property type="entry name" value="PriL_PriS_Eukaryotic"/>
    <property type="match status" value="1"/>
</dbReference>
<dbReference type="GO" id="GO:0006269">
    <property type="term" value="P:DNA replication, synthesis of primer"/>
    <property type="evidence" value="ECO:0007669"/>
    <property type="project" value="UniProtKB-KW"/>
</dbReference>
<evidence type="ECO:0000259" key="10">
    <source>
        <dbReference type="Pfam" id="PF04104"/>
    </source>
</evidence>
<dbReference type="AlphaFoldDB" id="A0A4Q2D8E3"/>
<dbReference type="InterPro" id="IPR058560">
    <property type="entry name" value="DNA_primase_C"/>
</dbReference>
<name>A0A4Q2D8E3_9AGAR</name>
<evidence type="ECO:0000313" key="12">
    <source>
        <dbReference type="Proteomes" id="UP000290288"/>
    </source>
</evidence>
<reference evidence="11 12" key="1">
    <citation type="submission" date="2019-01" db="EMBL/GenBank/DDBJ databases">
        <title>Draft genome sequence of Psathyrella aberdarensis IHI B618.</title>
        <authorList>
            <person name="Buettner E."/>
            <person name="Kellner H."/>
        </authorList>
    </citation>
    <scope>NUCLEOTIDE SEQUENCE [LARGE SCALE GENOMIC DNA]</scope>
    <source>
        <strain evidence="11 12">IHI B618</strain>
    </source>
</reference>
<dbReference type="PANTHER" id="PTHR10537">
    <property type="entry name" value="DNA PRIMASE LARGE SUBUNIT"/>
    <property type="match status" value="1"/>
</dbReference>
<dbReference type="Pfam" id="PF26466">
    <property type="entry name" value="DNA_primase_lrg_N"/>
    <property type="match status" value="1"/>
</dbReference>
<keyword evidence="9" id="KW-0238">DNA-binding</keyword>
<dbReference type="STRING" id="2316362.A0A4Q2D8E3"/>
<dbReference type="EMBL" id="SDEE01000657">
    <property type="protein sequence ID" value="RXW14724.1"/>
    <property type="molecule type" value="Genomic_DNA"/>
</dbReference>
<comment type="cofactor">
    <cofactor evidence="1">
        <name>[4Fe-4S] cluster</name>
        <dbReference type="ChEBI" id="CHEBI:49883"/>
    </cofactor>
</comment>
<comment type="similarity">
    <text evidence="2">Belongs to the eukaryotic-type primase large subunit family.</text>
</comment>
<keyword evidence="5" id="KW-0235">DNA replication</keyword>
<dbReference type="Proteomes" id="UP000290288">
    <property type="component" value="Unassembled WGS sequence"/>
</dbReference>
<evidence type="ECO:0000256" key="7">
    <source>
        <dbReference type="ARBA" id="ARBA00023004"/>
    </source>
</evidence>
<dbReference type="GO" id="GO:0046872">
    <property type="term" value="F:metal ion binding"/>
    <property type="evidence" value="ECO:0007669"/>
    <property type="project" value="UniProtKB-KW"/>
</dbReference>
<organism evidence="11 12">
    <name type="scientific">Candolleomyces aberdarensis</name>
    <dbReference type="NCBI Taxonomy" id="2316362"/>
    <lineage>
        <taxon>Eukaryota</taxon>
        <taxon>Fungi</taxon>
        <taxon>Dikarya</taxon>
        <taxon>Basidiomycota</taxon>
        <taxon>Agaricomycotina</taxon>
        <taxon>Agaricomycetes</taxon>
        <taxon>Agaricomycetidae</taxon>
        <taxon>Agaricales</taxon>
        <taxon>Agaricineae</taxon>
        <taxon>Psathyrellaceae</taxon>
        <taxon>Candolleomyces</taxon>
    </lineage>
</organism>
<dbReference type="OrthoDB" id="421393at2759"/>
<dbReference type="InterPro" id="IPR016558">
    <property type="entry name" value="DNA_primase_lsu_euk"/>
</dbReference>
<evidence type="ECO:0000256" key="8">
    <source>
        <dbReference type="ARBA" id="ARBA00023014"/>
    </source>
</evidence>
<evidence type="ECO:0000313" key="11">
    <source>
        <dbReference type="EMBL" id="RXW14724.1"/>
    </source>
</evidence>
<dbReference type="InterPro" id="IPR007238">
    <property type="entry name" value="DNA_primase_lsu_euk/arc"/>
</dbReference>
<dbReference type="GO" id="GO:0005658">
    <property type="term" value="C:alpha DNA polymerase:primase complex"/>
    <property type="evidence" value="ECO:0007669"/>
    <property type="project" value="UniProtKB-ARBA"/>
</dbReference>
<keyword evidence="12" id="KW-1185">Reference proteome</keyword>
<keyword evidence="6" id="KW-0479">Metal-binding</keyword>
<feature type="domain" description="DNA primase large subunit C-terminal" evidence="10">
    <location>
        <begin position="296"/>
        <end position="334"/>
    </location>
</feature>